<dbReference type="GeneID" id="18475759"/>
<proteinExistence type="predicted"/>
<dbReference type="PANTHER" id="PTHR12977">
    <property type="entry name" value="SUPPRESSOR OF VARIEGATION 4-20-RELATED"/>
    <property type="match status" value="1"/>
</dbReference>
<dbReference type="Pfam" id="PF00856">
    <property type="entry name" value="SET"/>
    <property type="match status" value="1"/>
</dbReference>
<accession>I4Y6E7</accession>
<keyword evidence="3" id="KW-0158">Chromosome</keyword>
<dbReference type="PROSITE" id="PS50280">
    <property type="entry name" value="SET"/>
    <property type="match status" value="1"/>
</dbReference>
<dbReference type="Proteomes" id="UP000005242">
    <property type="component" value="Unassembled WGS sequence"/>
</dbReference>
<dbReference type="SMART" id="SM00317">
    <property type="entry name" value="SET"/>
    <property type="match status" value="1"/>
</dbReference>
<dbReference type="InParanoid" id="I4Y6E7"/>
<evidence type="ECO:0000256" key="6">
    <source>
        <dbReference type="ARBA" id="ARBA00022691"/>
    </source>
</evidence>
<comment type="subcellular location">
    <subcellularLocation>
        <location evidence="2">Chromosome</location>
    </subcellularLocation>
    <subcellularLocation>
        <location evidence="1">Nucleus</location>
    </subcellularLocation>
</comment>
<dbReference type="OMA" id="THKMNQR"/>
<evidence type="ECO:0000256" key="5">
    <source>
        <dbReference type="ARBA" id="ARBA00022679"/>
    </source>
</evidence>
<dbReference type="InterPro" id="IPR039977">
    <property type="entry name" value="Suv4-20/Set9"/>
</dbReference>
<dbReference type="InterPro" id="IPR046341">
    <property type="entry name" value="SET_dom_sf"/>
</dbReference>
<dbReference type="RefSeq" id="XP_006960462.1">
    <property type="nucleotide sequence ID" value="XM_006960400.1"/>
</dbReference>
<keyword evidence="8" id="KW-0539">Nucleus</keyword>
<keyword evidence="6" id="KW-0949">S-adenosyl-L-methionine</keyword>
<feature type="compositionally biased region" description="Low complexity" evidence="9">
    <location>
        <begin position="335"/>
        <end position="358"/>
    </location>
</feature>
<dbReference type="GO" id="GO:0032259">
    <property type="term" value="P:methylation"/>
    <property type="evidence" value="ECO:0007669"/>
    <property type="project" value="UniProtKB-KW"/>
</dbReference>
<keyword evidence="4" id="KW-0489">Methyltransferase</keyword>
<evidence type="ECO:0000256" key="7">
    <source>
        <dbReference type="ARBA" id="ARBA00022853"/>
    </source>
</evidence>
<evidence type="ECO:0000313" key="12">
    <source>
        <dbReference type="Proteomes" id="UP000005242"/>
    </source>
</evidence>
<dbReference type="FunCoup" id="I4Y6E7">
    <property type="interactions" value="169"/>
</dbReference>
<dbReference type="PANTHER" id="PTHR12977:SF4">
    <property type="entry name" value="HISTONE-LYSINE N-METHYLTRANSFERASE KMT5B"/>
    <property type="match status" value="1"/>
</dbReference>
<feature type="region of interest" description="Disordered" evidence="9">
    <location>
        <begin position="328"/>
        <end position="358"/>
    </location>
</feature>
<dbReference type="AlphaFoldDB" id="I4Y6E7"/>
<keyword evidence="5" id="KW-0808">Transferase</keyword>
<dbReference type="GO" id="GO:0005694">
    <property type="term" value="C:chromosome"/>
    <property type="evidence" value="ECO:0007669"/>
    <property type="project" value="UniProtKB-SubCell"/>
</dbReference>
<dbReference type="GO" id="GO:0042799">
    <property type="term" value="F:histone H4K20 methyltransferase activity"/>
    <property type="evidence" value="ECO:0007669"/>
    <property type="project" value="TreeGrafter"/>
</dbReference>
<dbReference type="eggNOG" id="KOG2589">
    <property type="taxonomic scope" value="Eukaryota"/>
</dbReference>
<dbReference type="InterPro" id="IPR041938">
    <property type="entry name" value="Hist-Lys_N-MTase_N"/>
</dbReference>
<dbReference type="OrthoDB" id="6627536at2759"/>
<evidence type="ECO:0000256" key="1">
    <source>
        <dbReference type="ARBA" id="ARBA00004123"/>
    </source>
</evidence>
<keyword evidence="12" id="KW-1185">Reference proteome</keyword>
<protein>
    <recommendedName>
        <fullName evidence="10">SET domain-containing protein</fullName>
    </recommendedName>
</protein>
<feature type="domain" description="SET" evidence="10">
    <location>
        <begin position="98"/>
        <end position="212"/>
    </location>
</feature>
<dbReference type="EMBL" id="JH668249">
    <property type="protein sequence ID" value="EIM19539.1"/>
    <property type="molecule type" value="Genomic_DNA"/>
</dbReference>
<keyword evidence="7" id="KW-0156">Chromatin regulator</keyword>
<dbReference type="SUPFAM" id="SSF82199">
    <property type="entry name" value="SET domain"/>
    <property type="match status" value="1"/>
</dbReference>
<dbReference type="InterPro" id="IPR001214">
    <property type="entry name" value="SET_dom"/>
</dbReference>
<evidence type="ECO:0000313" key="11">
    <source>
        <dbReference type="EMBL" id="EIM19539.1"/>
    </source>
</evidence>
<evidence type="ECO:0000256" key="4">
    <source>
        <dbReference type="ARBA" id="ARBA00022603"/>
    </source>
</evidence>
<gene>
    <name evidence="11" type="ORF">WALSEDRAFT_70560</name>
</gene>
<reference evidence="11 12" key="1">
    <citation type="journal article" date="2012" name="Fungal Genet. Biol.">
        <title>The genome of the xerotolerant mold Wallemia sebi reveals adaptations to osmotic stress and suggests cryptic sexual reproduction.</title>
        <authorList>
            <person name="Padamsee M."/>
            <person name="Kumar T.K.A."/>
            <person name="Riley R."/>
            <person name="Binder M."/>
            <person name="Boyd A."/>
            <person name="Calvo A.M."/>
            <person name="Furukawa K."/>
            <person name="Hesse C."/>
            <person name="Hohmann S."/>
            <person name="James T.Y."/>
            <person name="LaButti K."/>
            <person name="Lapidus A."/>
            <person name="Lindquist E."/>
            <person name="Lucas S."/>
            <person name="Miller K."/>
            <person name="Shantappa S."/>
            <person name="Grigoriev I.V."/>
            <person name="Hibbett D.S."/>
            <person name="McLaughlin D.J."/>
            <person name="Spatafora J.W."/>
            <person name="Aime M.C."/>
        </authorList>
    </citation>
    <scope>NUCLEOTIDE SEQUENCE [LARGE SCALE GENOMIC DNA]</scope>
    <source>
        <strain evidence="12">ATCC MYA-4683 / CBS 633.66</strain>
    </source>
</reference>
<name>I4Y6E7_WALMC</name>
<evidence type="ECO:0000256" key="2">
    <source>
        <dbReference type="ARBA" id="ARBA00004286"/>
    </source>
</evidence>
<dbReference type="Gene3D" id="2.170.270.10">
    <property type="entry name" value="SET domain"/>
    <property type="match status" value="1"/>
</dbReference>
<dbReference type="HOGENOM" id="CLU_774345_0_0_1"/>
<organism evidence="11 12">
    <name type="scientific">Wallemia mellicola (strain ATCC MYA-4683 / CBS 633.66)</name>
    <name type="common">Wallemia sebi (CBS 633.66)</name>
    <dbReference type="NCBI Taxonomy" id="671144"/>
    <lineage>
        <taxon>Eukaryota</taxon>
        <taxon>Fungi</taxon>
        <taxon>Dikarya</taxon>
        <taxon>Basidiomycota</taxon>
        <taxon>Wallemiomycotina</taxon>
        <taxon>Wallemiomycetes</taxon>
        <taxon>Wallemiales</taxon>
        <taxon>Wallemiaceae</taxon>
        <taxon>Wallemia</taxon>
    </lineage>
</organism>
<evidence type="ECO:0000256" key="3">
    <source>
        <dbReference type="ARBA" id="ARBA00022454"/>
    </source>
</evidence>
<sequence>MSDLDRLSECDSLISTILLDIVWNFNVVKSSNCDLNTNNIKDLVIESLSKYNYNPNKLVDALLSLDFIKKHLRRKQLSYKSLFRDHLHVYSLLFHPSTPFEIRYNRRLSEFTKKSEYSLVATKNIPKDTLISNCLATLIKISHDQDKVLRDSNNDWSILTSLTTGTRIFLGPARFANHDCDNNVQLERTQNHVYFRTNQWIKSGQEVLLNYGNHYFGENNENCFCLTCETNNNGAFKNLDYNTQDNQLRTRFNSYIRSNTTSSTNYSSASSSLTPLSSLSDLNEILCSNDKCKNDKLENNDECHTCLIHRRIYQNSWPSRNRLKNSSYQHEYMSEDSTSESSSAPSSPASSMYSDTNE</sequence>
<evidence type="ECO:0000259" key="10">
    <source>
        <dbReference type="PROSITE" id="PS50280"/>
    </source>
</evidence>
<dbReference type="GO" id="GO:0005634">
    <property type="term" value="C:nucleus"/>
    <property type="evidence" value="ECO:0007669"/>
    <property type="project" value="UniProtKB-SubCell"/>
</dbReference>
<evidence type="ECO:0000256" key="8">
    <source>
        <dbReference type="ARBA" id="ARBA00023242"/>
    </source>
</evidence>
<dbReference type="KEGG" id="wse:WALSEDRAFT_70560"/>
<dbReference type="Gene3D" id="1.10.10.1700">
    <property type="entry name" value="Histone-lysine N-methyltransferase"/>
    <property type="match status" value="1"/>
</dbReference>
<evidence type="ECO:0000256" key="9">
    <source>
        <dbReference type="SAM" id="MobiDB-lite"/>
    </source>
</evidence>
<dbReference type="STRING" id="671144.I4Y6E7"/>